<feature type="domain" description="Tyr recombinase" evidence="2">
    <location>
        <begin position="207"/>
        <end position="405"/>
    </location>
</feature>
<dbReference type="RefSeq" id="WP_184161508.1">
    <property type="nucleotide sequence ID" value="NZ_JACHLN010000001.1"/>
</dbReference>
<comment type="caution">
    <text evidence="3">The sequence shown here is derived from an EMBL/GenBank/DDBJ whole genome shotgun (WGS) entry which is preliminary data.</text>
</comment>
<dbReference type="EMBL" id="JACHLN010000001">
    <property type="protein sequence ID" value="MBB4837256.1"/>
    <property type="molecule type" value="Genomic_DNA"/>
</dbReference>
<protein>
    <recommendedName>
        <fullName evidence="2">Tyr recombinase domain-containing protein</fullName>
    </recommendedName>
</protein>
<dbReference type="GO" id="GO:0006310">
    <property type="term" value="P:DNA recombination"/>
    <property type="evidence" value="ECO:0007669"/>
    <property type="project" value="UniProtKB-KW"/>
</dbReference>
<organism evidence="3 4">
    <name type="scientific">Sphingomonas kyeonggiensis</name>
    <dbReference type="NCBI Taxonomy" id="1268553"/>
    <lineage>
        <taxon>Bacteria</taxon>
        <taxon>Pseudomonadati</taxon>
        <taxon>Pseudomonadota</taxon>
        <taxon>Alphaproteobacteria</taxon>
        <taxon>Sphingomonadales</taxon>
        <taxon>Sphingomonadaceae</taxon>
        <taxon>Sphingomonas</taxon>
    </lineage>
</organism>
<dbReference type="PROSITE" id="PS51898">
    <property type="entry name" value="TYR_RECOMBINASE"/>
    <property type="match status" value="1"/>
</dbReference>
<dbReference type="InterPro" id="IPR013762">
    <property type="entry name" value="Integrase-like_cat_sf"/>
</dbReference>
<evidence type="ECO:0000256" key="1">
    <source>
        <dbReference type="ARBA" id="ARBA00023172"/>
    </source>
</evidence>
<keyword evidence="1" id="KW-0233">DNA recombination</keyword>
<dbReference type="AlphaFoldDB" id="A0A7W7NR10"/>
<dbReference type="SUPFAM" id="SSF56349">
    <property type="entry name" value="DNA breaking-rejoining enzymes"/>
    <property type="match status" value="1"/>
</dbReference>
<name>A0A7W7NR10_9SPHN</name>
<dbReference type="Pfam" id="PF00589">
    <property type="entry name" value="Phage_integrase"/>
    <property type="match status" value="1"/>
</dbReference>
<reference evidence="3 4" key="1">
    <citation type="submission" date="2020-08" db="EMBL/GenBank/DDBJ databases">
        <title>Functional genomics of gut bacteria from endangered species of beetles.</title>
        <authorList>
            <person name="Carlos-Shanley C."/>
        </authorList>
    </citation>
    <scope>NUCLEOTIDE SEQUENCE [LARGE SCALE GENOMIC DNA]</scope>
    <source>
        <strain evidence="3 4">S00224</strain>
    </source>
</reference>
<dbReference type="InterPro" id="IPR011010">
    <property type="entry name" value="DNA_brk_join_enz"/>
</dbReference>
<dbReference type="GO" id="GO:0015074">
    <property type="term" value="P:DNA integration"/>
    <property type="evidence" value="ECO:0007669"/>
    <property type="project" value="InterPro"/>
</dbReference>
<dbReference type="Proteomes" id="UP000575241">
    <property type="component" value="Unassembled WGS sequence"/>
</dbReference>
<accession>A0A7W7NR10</accession>
<proteinExistence type="predicted"/>
<dbReference type="InterPro" id="IPR002104">
    <property type="entry name" value="Integrase_catalytic"/>
</dbReference>
<dbReference type="Gene3D" id="1.10.443.10">
    <property type="entry name" value="Intergrase catalytic core"/>
    <property type="match status" value="1"/>
</dbReference>
<gene>
    <name evidence="3" type="ORF">HNP52_000307</name>
</gene>
<evidence type="ECO:0000259" key="2">
    <source>
        <dbReference type="PROSITE" id="PS51898"/>
    </source>
</evidence>
<sequence>MASAKLPAYVNPRRLAGGKTGYFWCRPAWADPKLAASKDELVRRKALRNGKTCPVESTALGTDLPEAIVRARVLNETFSAWRLGEQQELTHGTVAWLFDWYRKQDRFTSKRHQTRVGYRKQMDFVEAMAMKIGAFGQRQAGAVDGPVADKLYKNAIAKHGERTGSYMMQVCRLVWSLASRPGYSKLTGVKVNPFKGMGIVASSGHGKGNRAATRAEYDLYRETARAMGRQSMATAAALCFETCQRVFDVFGIADPDGRVVRGFWWADYKPGVSIRVVQSKTGKSIMLPLVDGEGDDAVPLYPELEEELARTWRPDAAEGEPQMIVVNEGTGKPYSLGYVQKLHRQIRIKAGLPADLRFTSFRHGGLTEIGDSGEADMRAVSGHSEIRTTKIYDKASQEKARRIAVTRRAHIEKITGGSTAEQEP</sequence>
<dbReference type="GO" id="GO:0003677">
    <property type="term" value="F:DNA binding"/>
    <property type="evidence" value="ECO:0007669"/>
    <property type="project" value="InterPro"/>
</dbReference>
<evidence type="ECO:0000313" key="3">
    <source>
        <dbReference type="EMBL" id="MBB4837256.1"/>
    </source>
</evidence>
<evidence type="ECO:0000313" key="4">
    <source>
        <dbReference type="Proteomes" id="UP000575241"/>
    </source>
</evidence>
<keyword evidence="4" id="KW-1185">Reference proteome</keyword>